<reference evidence="4" key="1">
    <citation type="submission" date="2018-04" db="EMBL/GenBank/DDBJ databases">
        <title>Transcriptome of Schizaphis graminum biotype I.</title>
        <authorList>
            <person name="Scully E.D."/>
            <person name="Geib S.M."/>
            <person name="Palmer N.A."/>
            <person name="Koch K."/>
            <person name="Bradshaw J."/>
            <person name="Heng-Moss T."/>
            <person name="Sarath G."/>
        </authorList>
    </citation>
    <scope>NUCLEOTIDE SEQUENCE</scope>
</reference>
<organism evidence="4">
    <name type="scientific">Schizaphis graminum</name>
    <name type="common">Green bug aphid</name>
    <dbReference type="NCBI Taxonomy" id="13262"/>
    <lineage>
        <taxon>Eukaryota</taxon>
        <taxon>Metazoa</taxon>
        <taxon>Ecdysozoa</taxon>
        <taxon>Arthropoda</taxon>
        <taxon>Hexapoda</taxon>
        <taxon>Insecta</taxon>
        <taxon>Pterygota</taxon>
        <taxon>Neoptera</taxon>
        <taxon>Paraneoptera</taxon>
        <taxon>Hemiptera</taxon>
        <taxon>Sternorrhyncha</taxon>
        <taxon>Aphidomorpha</taxon>
        <taxon>Aphidoidea</taxon>
        <taxon>Aphididae</taxon>
        <taxon>Aphidini</taxon>
        <taxon>Schizaphis</taxon>
    </lineage>
</organism>
<gene>
    <name evidence="4" type="ORF">g.39764</name>
</gene>
<evidence type="ECO:0000259" key="3">
    <source>
        <dbReference type="PROSITE" id="PS50157"/>
    </source>
</evidence>
<dbReference type="SMART" id="SM00355">
    <property type="entry name" value="ZnF_C2H2"/>
    <property type="match status" value="2"/>
</dbReference>
<sequence length="300" mass="34508">MKPQLKERYRKQKFLKNLGLQPNKNTKPADDENDFNICERVCFYYFDDDAQVICRGCYKSFKTWLNYRMHFNTLSCHTTETNYKLNTYNDVYKKYKLKKAKTKKKINDRLSAAQLMDLETLNTRKTRKRCYKNTRVVVTVSKSSSESGSSSEKTNVKIIKKEAAENLISSDESVEESKTKSKPKPIGCNTVQVQDIPSSTKTVIPNSPHDNQATLTIKTEWKTNDLSQISSDDHSSSSTYSLPKYAPKNNEPLKYQYVCVICDAQFLSKCSLTMHQVQHIKSDRSSYNVFMAALTQSARV</sequence>
<evidence type="ECO:0000256" key="2">
    <source>
        <dbReference type="SAM" id="MobiDB-lite"/>
    </source>
</evidence>
<protein>
    <recommendedName>
        <fullName evidence="3">C2H2-type domain-containing protein</fullName>
    </recommendedName>
</protein>
<feature type="region of interest" description="Disordered" evidence="2">
    <location>
        <begin position="169"/>
        <end position="190"/>
    </location>
</feature>
<dbReference type="EMBL" id="GGMR01018048">
    <property type="protein sequence ID" value="MBY30667.1"/>
    <property type="molecule type" value="Transcribed_RNA"/>
</dbReference>
<dbReference type="AlphaFoldDB" id="A0A2S2PMQ4"/>
<accession>A0A2S2PMQ4</accession>
<keyword evidence="1" id="KW-0479">Metal-binding</keyword>
<dbReference type="GO" id="GO:0008270">
    <property type="term" value="F:zinc ion binding"/>
    <property type="evidence" value="ECO:0007669"/>
    <property type="project" value="UniProtKB-KW"/>
</dbReference>
<dbReference type="PROSITE" id="PS50157">
    <property type="entry name" value="ZINC_FINGER_C2H2_2"/>
    <property type="match status" value="1"/>
</dbReference>
<proteinExistence type="predicted"/>
<evidence type="ECO:0000313" key="4">
    <source>
        <dbReference type="EMBL" id="MBY30667.1"/>
    </source>
</evidence>
<evidence type="ECO:0000256" key="1">
    <source>
        <dbReference type="PROSITE-ProRule" id="PRU00042"/>
    </source>
</evidence>
<feature type="domain" description="C2H2-type" evidence="3">
    <location>
        <begin position="257"/>
        <end position="284"/>
    </location>
</feature>
<dbReference type="PROSITE" id="PS00028">
    <property type="entry name" value="ZINC_FINGER_C2H2_1"/>
    <property type="match status" value="1"/>
</dbReference>
<name>A0A2S2PMQ4_SCHGA</name>
<dbReference type="InterPro" id="IPR013087">
    <property type="entry name" value="Znf_C2H2_type"/>
</dbReference>
<keyword evidence="1" id="KW-0863">Zinc-finger</keyword>
<keyword evidence="1" id="KW-0862">Zinc</keyword>